<organism evidence="2 3">
    <name type="scientific">Saccharothrix tamanrassetensis</name>
    <dbReference type="NCBI Taxonomy" id="1051531"/>
    <lineage>
        <taxon>Bacteria</taxon>
        <taxon>Bacillati</taxon>
        <taxon>Actinomycetota</taxon>
        <taxon>Actinomycetes</taxon>
        <taxon>Pseudonocardiales</taxon>
        <taxon>Pseudonocardiaceae</taxon>
        <taxon>Saccharothrix</taxon>
    </lineage>
</organism>
<dbReference type="AlphaFoldDB" id="A0A841CUR1"/>
<gene>
    <name evidence="2" type="ORF">FHS29_005776</name>
</gene>
<proteinExistence type="predicted"/>
<feature type="compositionally biased region" description="Basic residues" evidence="1">
    <location>
        <begin position="87"/>
        <end position="103"/>
    </location>
</feature>
<feature type="compositionally biased region" description="Gly residues" evidence="1">
    <location>
        <begin position="229"/>
        <end position="246"/>
    </location>
</feature>
<evidence type="ECO:0000313" key="3">
    <source>
        <dbReference type="Proteomes" id="UP000547510"/>
    </source>
</evidence>
<feature type="region of interest" description="Disordered" evidence="1">
    <location>
        <begin position="145"/>
        <end position="255"/>
    </location>
</feature>
<comment type="caution">
    <text evidence="2">The sequence shown here is derived from an EMBL/GenBank/DDBJ whole genome shotgun (WGS) entry which is preliminary data.</text>
</comment>
<dbReference type="Proteomes" id="UP000547510">
    <property type="component" value="Unassembled WGS sequence"/>
</dbReference>
<protein>
    <submittedName>
        <fullName evidence="2">Uncharacterized protein</fullName>
    </submittedName>
</protein>
<feature type="compositionally biased region" description="Low complexity" evidence="1">
    <location>
        <begin position="168"/>
        <end position="207"/>
    </location>
</feature>
<reference evidence="2 3" key="1">
    <citation type="submission" date="2020-08" db="EMBL/GenBank/DDBJ databases">
        <title>Genomic Encyclopedia of Type Strains, Phase III (KMG-III): the genomes of soil and plant-associated and newly described type strains.</title>
        <authorList>
            <person name="Whitman W."/>
        </authorList>
    </citation>
    <scope>NUCLEOTIDE SEQUENCE [LARGE SCALE GENOMIC DNA]</scope>
    <source>
        <strain evidence="2 3">CECT 8640</strain>
    </source>
</reference>
<keyword evidence="3" id="KW-1185">Reference proteome</keyword>
<name>A0A841CUR1_9PSEU</name>
<feature type="compositionally biased region" description="Polar residues" evidence="1">
    <location>
        <begin position="61"/>
        <end position="82"/>
    </location>
</feature>
<sequence>MLRTQQRPPASPSLVLGTAVRLPRATTVARCGEPALDQARSGLVVRCRTKTRRGIPAGSGVQATTPTRCSSRLTPTHNAEQETTPNRPHRPHRSHRPRRHRPPPPRSSTTTQHHTPEPVDTAPPNALSSRAPCTAALHTPCPAERTAEPTALPSLATNEPPRCSTARPSTTAHRPAASPAASSPARPAHTSAGSTAPPGAGSTAPPGLGTRCRPIEQPLTLRTGSSSPGPGGRILPGRAGRAGAGLIGPAPPNRA</sequence>
<dbReference type="EMBL" id="JACHJN010000010">
    <property type="protein sequence ID" value="MBB5959156.1"/>
    <property type="molecule type" value="Genomic_DNA"/>
</dbReference>
<accession>A0A841CUR1</accession>
<evidence type="ECO:0000256" key="1">
    <source>
        <dbReference type="SAM" id="MobiDB-lite"/>
    </source>
</evidence>
<feature type="region of interest" description="Disordered" evidence="1">
    <location>
        <begin position="53"/>
        <end position="130"/>
    </location>
</feature>
<evidence type="ECO:0000313" key="2">
    <source>
        <dbReference type="EMBL" id="MBB5959156.1"/>
    </source>
</evidence>